<organism evidence="2 3">
    <name type="scientific">Streptomyces flavochromogenes</name>
    <dbReference type="NCBI Taxonomy" id="68199"/>
    <lineage>
        <taxon>Bacteria</taxon>
        <taxon>Bacillati</taxon>
        <taxon>Actinomycetota</taxon>
        <taxon>Actinomycetes</taxon>
        <taxon>Kitasatosporales</taxon>
        <taxon>Streptomycetaceae</taxon>
        <taxon>Streptomyces</taxon>
    </lineage>
</organism>
<keyword evidence="3" id="KW-1185">Reference proteome</keyword>
<proteinExistence type="predicted"/>
<dbReference type="EMBL" id="JBIBDZ010000006">
    <property type="protein sequence ID" value="MFF5921021.1"/>
    <property type="molecule type" value="Genomic_DNA"/>
</dbReference>
<evidence type="ECO:0000313" key="3">
    <source>
        <dbReference type="Proteomes" id="UP001602370"/>
    </source>
</evidence>
<reference evidence="2 3" key="1">
    <citation type="submission" date="2024-10" db="EMBL/GenBank/DDBJ databases">
        <title>The Natural Products Discovery Center: Release of the First 8490 Sequenced Strains for Exploring Actinobacteria Biosynthetic Diversity.</title>
        <authorList>
            <person name="Kalkreuter E."/>
            <person name="Kautsar S.A."/>
            <person name="Yang D."/>
            <person name="Bader C.D."/>
            <person name="Teijaro C.N."/>
            <person name="Fluegel L."/>
            <person name="Davis C.M."/>
            <person name="Simpson J.R."/>
            <person name="Lauterbach L."/>
            <person name="Steele A.D."/>
            <person name="Gui C."/>
            <person name="Meng S."/>
            <person name="Li G."/>
            <person name="Viehrig K."/>
            <person name="Ye F."/>
            <person name="Su P."/>
            <person name="Kiefer A.F."/>
            <person name="Nichols A."/>
            <person name="Cepeda A.J."/>
            <person name="Yan W."/>
            <person name="Fan B."/>
            <person name="Jiang Y."/>
            <person name="Adhikari A."/>
            <person name="Zheng C.-J."/>
            <person name="Schuster L."/>
            <person name="Cowan T.M."/>
            <person name="Smanski M.J."/>
            <person name="Chevrette M.G."/>
            <person name="De Carvalho L.P.S."/>
            <person name="Shen B."/>
        </authorList>
    </citation>
    <scope>NUCLEOTIDE SEQUENCE [LARGE SCALE GENOMIC DNA]</scope>
    <source>
        <strain evidence="2 3">NPDC012605</strain>
    </source>
</reference>
<gene>
    <name evidence="2" type="ORF">ACFY8C_22160</name>
</gene>
<name>A0ABW6XUJ1_9ACTN</name>
<feature type="region of interest" description="Disordered" evidence="1">
    <location>
        <begin position="1"/>
        <end position="37"/>
    </location>
</feature>
<evidence type="ECO:0000313" key="2">
    <source>
        <dbReference type="EMBL" id="MFF5921021.1"/>
    </source>
</evidence>
<feature type="compositionally biased region" description="Basic residues" evidence="1">
    <location>
        <begin position="1"/>
        <end position="11"/>
    </location>
</feature>
<protein>
    <recommendedName>
        <fullName evidence="4">GTPase HflX N-terminal domain-containing protein</fullName>
    </recommendedName>
</protein>
<feature type="compositionally biased region" description="Low complexity" evidence="1">
    <location>
        <begin position="20"/>
        <end position="36"/>
    </location>
</feature>
<evidence type="ECO:0008006" key="4">
    <source>
        <dbReference type="Google" id="ProtNLM"/>
    </source>
</evidence>
<sequence>MRQHENRHRPRGRDGRSGRRITGSAPARPSSSSPPSVDGARVVLVGYFSAKEKDFGALMDSAAAELAARGARIVGRFVQRRGVSDGGVAKMSLPFSSRTLLRSGKVREVAAACEEARADAAVFVAPLTELQRRTLTGLLGCAALSLVEAPEANRLADTF</sequence>
<evidence type="ECO:0000256" key="1">
    <source>
        <dbReference type="SAM" id="MobiDB-lite"/>
    </source>
</evidence>
<comment type="caution">
    <text evidence="2">The sequence shown here is derived from an EMBL/GenBank/DDBJ whole genome shotgun (WGS) entry which is preliminary data.</text>
</comment>
<dbReference type="Proteomes" id="UP001602370">
    <property type="component" value="Unassembled WGS sequence"/>
</dbReference>
<dbReference type="RefSeq" id="WP_388308566.1">
    <property type="nucleotide sequence ID" value="NZ_JBIBDZ010000006.1"/>
</dbReference>
<accession>A0ABW6XUJ1</accession>